<keyword evidence="3" id="KW-1185">Reference proteome</keyword>
<dbReference type="InterPro" id="IPR029060">
    <property type="entry name" value="PIN-like_dom_sf"/>
</dbReference>
<dbReference type="Gene3D" id="3.40.50.1010">
    <property type="entry name" value="5'-nuclease"/>
    <property type="match status" value="1"/>
</dbReference>
<dbReference type="Pfam" id="PF01850">
    <property type="entry name" value="PIN"/>
    <property type="match status" value="1"/>
</dbReference>
<protein>
    <submittedName>
        <fullName evidence="2">Predicted nucleic acid-binding protein, contains PIN domain</fullName>
    </submittedName>
</protein>
<accession>A0A1H3CW07</accession>
<proteinExistence type="predicted"/>
<dbReference type="CDD" id="cd18692">
    <property type="entry name" value="PIN_VapC-like"/>
    <property type="match status" value="1"/>
</dbReference>
<dbReference type="EMBL" id="FNNA01000010">
    <property type="protein sequence ID" value="SDX58220.1"/>
    <property type="molecule type" value="Genomic_DNA"/>
</dbReference>
<evidence type="ECO:0000313" key="2">
    <source>
        <dbReference type="EMBL" id="SDX58220.1"/>
    </source>
</evidence>
<organism evidence="2 3">
    <name type="scientific">Paracoccus sanguinis</name>
    <dbReference type="NCBI Taxonomy" id="1545044"/>
    <lineage>
        <taxon>Bacteria</taxon>
        <taxon>Pseudomonadati</taxon>
        <taxon>Pseudomonadota</taxon>
        <taxon>Alphaproteobacteria</taxon>
        <taxon>Rhodobacterales</taxon>
        <taxon>Paracoccaceae</taxon>
        <taxon>Paracoccus</taxon>
    </lineage>
</organism>
<evidence type="ECO:0000259" key="1">
    <source>
        <dbReference type="Pfam" id="PF01850"/>
    </source>
</evidence>
<dbReference type="AlphaFoldDB" id="A0A1H3CW07"/>
<sequence length="151" mass="16123">MGCVASAAGCPLRTACAVTRRMSADFLDTNVILYLLDDGPKADRAAEVVASGGTISVQVLNETLANCIRKARMSWHEAAEFLAEVQAVCPVCDLTAEVHRVGLALGARYGFSVYDAMIVAAALVNGCDRLLSEDMQDGMLVEGRLRIIDPF</sequence>
<dbReference type="Proteomes" id="UP000182944">
    <property type="component" value="Unassembled WGS sequence"/>
</dbReference>
<dbReference type="SUPFAM" id="SSF88723">
    <property type="entry name" value="PIN domain-like"/>
    <property type="match status" value="1"/>
</dbReference>
<name>A0A1H3CW07_9RHOB</name>
<reference evidence="3" key="1">
    <citation type="submission" date="2016-10" db="EMBL/GenBank/DDBJ databases">
        <authorList>
            <person name="Varghese N."/>
            <person name="Submissions S."/>
        </authorList>
    </citation>
    <scope>NUCLEOTIDE SEQUENCE [LARGE SCALE GENOMIC DNA]</scope>
    <source>
        <strain evidence="3">DSM 29303</strain>
    </source>
</reference>
<feature type="domain" description="PIN" evidence="1">
    <location>
        <begin position="26"/>
        <end position="134"/>
    </location>
</feature>
<gene>
    <name evidence="2" type="ORF">SAMN05444276_1106</name>
</gene>
<dbReference type="InterPro" id="IPR002716">
    <property type="entry name" value="PIN_dom"/>
</dbReference>
<evidence type="ECO:0000313" key="3">
    <source>
        <dbReference type="Proteomes" id="UP000182944"/>
    </source>
</evidence>